<keyword evidence="5" id="KW-0418">Kinase</keyword>
<dbReference type="PROSITE" id="PS00109">
    <property type="entry name" value="PROTEIN_KINASE_TYR"/>
    <property type="match status" value="1"/>
</dbReference>
<accession>A0A0D7A9B5</accession>
<feature type="domain" description="Protein kinase" evidence="4">
    <location>
        <begin position="1"/>
        <end position="146"/>
    </location>
</feature>
<dbReference type="GO" id="GO:0004672">
    <property type="term" value="F:protein kinase activity"/>
    <property type="evidence" value="ECO:0007669"/>
    <property type="project" value="InterPro"/>
</dbReference>
<dbReference type="InterPro" id="IPR008266">
    <property type="entry name" value="Tyr_kinase_AS"/>
</dbReference>
<keyword evidence="6" id="KW-1185">Reference proteome</keyword>
<dbReference type="Proteomes" id="UP000054144">
    <property type="component" value="Unassembled WGS sequence"/>
</dbReference>
<protein>
    <submittedName>
        <fullName evidence="5">Kinase-like protein</fullName>
    </submittedName>
</protein>
<keyword evidence="3" id="KW-0067">ATP-binding</keyword>
<dbReference type="Pfam" id="PF00069">
    <property type="entry name" value="Pkinase"/>
    <property type="match status" value="1"/>
</dbReference>
<evidence type="ECO:0000256" key="2">
    <source>
        <dbReference type="ARBA" id="ARBA00022741"/>
    </source>
</evidence>
<dbReference type="OrthoDB" id="541276at2759"/>
<dbReference type="PROSITE" id="PS50011">
    <property type="entry name" value="PROTEIN_KINASE_DOM"/>
    <property type="match status" value="1"/>
</dbReference>
<dbReference type="InterPro" id="IPR051931">
    <property type="entry name" value="PAK3-like"/>
</dbReference>
<dbReference type="InterPro" id="IPR011009">
    <property type="entry name" value="Kinase-like_dom_sf"/>
</dbReference>
<comment type="similarity">
    <text evidence="1">Belongs to the protein kinase superfamily. STE Ser/Thr protein kinase family. STE20 subfamily.</text>
</comment>
<keyword evidence="2" id="KW-0547">Nucleotide-binding</keyword>
<name>A0A0D7A9B5_9AGAR</name>
<evidence type="ECO:0000259" key="4">
    <source>
        <dbReference type="PROSITE" id="PS50011"/>
    </source>
</evidence>
<dbReference type="SUPFAM" id="SSF56112">
    <property type="entry name" value="Protein kinase-like (PK-like)"/>
    <property type="match status" value="1"/>
</dbReference>
<dbReference type="InterPro" id="IPR000719">
    <property type="entry name" value="Prot_kinase_dom"/>
</dbReference>
<gene>
    <name evidence="5" type="ORF">FISHEDRAFT_47132</name>
</gene>
<dbReference type="EMBL" id="KN882028">
    <property type="protein sequence ID" value="KIY46546.1"/>
    <property type="molecule type" value="Genomic_DNA"/>
</dbReference>
<dbReference type="GO" id="GO:0005524">
    <property type="term" value="F:ATP binding"/>
    <property type="evidence" value="ECO:0007669"/>
    <property type="project" value="UniProtKB-KW"/>
</dbReference>
<evidence type="ECO:0000256" key="3">
    <source>
        <dbReference type="ARBA" id="ARBA00022840"/>
    </source>
</evidence>
<proteinExistence type="inferred from homology"/>
<reference evidence="5 6" key="1">
    <citation type="journal article" date="2015" name="Fungal Genet. Biol.">
        <title>Evolution of novel wood decay mechanisms in Agaricales revealed by the genome sequences of Fistulina hepatica and Cylindrobasidium torrendii.</title>
        <authorList>
            <person name="Floudas D."/>
            <person name="Held B.W."/>
            <person name="Riley R."/>
            <person name="Nagy L.G."/>
            <person name="Koehler G."/>
            <person name="Ransdell A.S."/>
            <person name="Younus H."/>
            <person name="Chow J."/>
            <person name="Chiniquy J."/>
            <person name="Lipzen A."/>
            <person name="Tritt A."/>
            <person name="Sun H."/>
            <person name="Haridas S."/>
            <person name="LaButti K."/>
            <person name="Ohm R.A."/>
            <person name="Kues U."/>
            <person name="Blanchette R.A."/>
            <person name="Grigoriev I.V."/>
            <person name="Minto R.E."/>
            <person name="Hibbett D.S."/>
        </authorList>
    </citation>
    <scope>NUCLEOTIDE SEQUENCE [LARGE SCALE GENOMIC DNA]</scope>
    <source>
        <strain evidence="5 6">ATCC 64428</strain>
    </source>
</reference>
<dbReference type="Gene3D" id="1.10.510.10">
    <property type="entry name" value="Transferase(Phosphotransferase) domain 1"/>
    <property type="match status" value="1"/>
</dbReference>
<evidence type="ECO:0000313" key="6">
    <source>
        <dbReference type="Proteomes" id="UP000054144"/>
    </source>
</evidence>
<sequence>MDSIYHFQVLEFCSGGSLLDFLNKRDPNVLNEGELRGVLKGLCNALAYLKHQSVVHRDISPSNILLTADYRPKLSNFFSATRMPHNSLVSGLYGDQEYMSPEMVRNLPYDCSTDIWSLGCVAVTCVTGAPPIMVRRILILFPPILL</sequence>
<dbReference type="PANTHER" id="PTHR45832:SF22">
    <property type="entry name" value="SERINE_THREONINE-PROTEIN KINASE SAMKA-RELATED"/>
    <property type="match status" value="1"/>
</dbReference>
<keyword evidence="5" id="KW-0808">Transferase</keyword>
<organism evidence="5 6">
    <name type="scientific">Fistulina hepatica ATCC 64428</name>
    <dbReference type="NCBI Taxonomy" id="1128425"/>
    <lineage>
        <taxon>Eukaryota</taxon>
        <taxon>Fungi</taxon>
        <taxon>Dikarya</taxon>
        <taxon>Basidiomycota</taxon>
        <taxon>Agaricomycotina</taxon>
        <taxon>Agaricomycetes</taxon>
        <taxon>Agaricomycetidae</taxon>
        <taxon>Agaricales</taxon>
        <taxon>Fistulinaceae</taxon>
        <taxon>Fistulina</taxon>
    </lineage>
</organism>
<dbReference type="SMART" id="SM00220">
    <property type="entry name" value="S_TKc"/>
    <property type="match status" value="1"/>
</dbReference>
<dbReference type="PANTHER" id="PTHR45832">
    <property type="entry name" value="SERINE/THREONINE-PROTEIN KINASE SAMKA-RELATED-RELATED"/>
    <property type="match status" value="1"/>
</dbReference>
<dbReference type="AlphaFoldDB" id="A0A0D7A9B5"/>
<evidence type="ECO:0000256" key="1">
    <source>
        <dbReference type="ARBA" id="ARBA00008874"/>
    </source>
</evidence>
<evidence type="ECO:0000313" key="5">
    <source>
        <dbReference type="EMBL" id="KIY46546.1"/>
    </source>
</evidence>